<gene>
    <name evidence="3" type="ORF">GX50_08264</name>
</gene>
<evidence type="ECO:0000313" key="4">
    <source>
        <dbReference type="Proteomes" id="UP000226031"/>
    </source>
</evidence>
<keyword evidence="2" id="KW-0812">Transmembrane</keyword>
<reference evidence="3 4" key="1">
    <citation type="submission" date="2017-10" db="EMBL/GenBank/DDBJ databases">
        <title>Comparative genomics in systemic dimorphic fungi from Ajellomycetaceae.</title>
        <authorList>
            <person name="Munoz J.F."/>
            <person name="Mcewen J.G."/>
            <person name="Clay O.K."/>
            <person name="Cuomo C.A."/>
        </authorList>
    </citation>
    <scope>NUCLEOTIDE SEQUENCE [LARGE SCALE GENOMIC DNA]</scope>
    <source>
        <strain evidence="3 4">UAMH4076</strain>
    </source>
</reference>
<proteinExistence type="predicted"/>
<dbReference type="VEuPathDB" id="FungiDB:EMCG_06522"/>
<sequence>MSNVIPLTSVFTPPASCSSSWTYEGAYYNSVTGGLLIQNAFNTRDTNCFPPLFEGTGRGQIQQVFSPGYCPDGYTSPAATTNDGVTTAVCCPSNYSYFSTLTTVNHFSQVTVFAGCISTFPESSITTVLTRSGAEKLEQAVVTGPISMWGQAIIVQFRSKDLSLFISASTTSSTTPSLSPSPSSSPSRAPNNDQPSPTSPPAASPPFDDNNQSPGLSSGAKAGVAIGAVSAVVLLIALVLFIRRSRRRSRRRNNLLINPHPYAIQELDNGTKSGVWPAESQSNPIHEMPGS</sequence>
<dbReference type="Proteomes" id="UP000226031">
    <property type="component" value="Unassembled WGS sequence"/>
</dbReference>
<feature type="region of interest" description="Disordered" evidence="1">
    <location>
        <begin position="266"/>
        <end position="291"/>
    </location>
</feature>
<feature type="transmembrane region" description="Helical" evidence="2">
    <location>
        <begin position="222"/>
        <end position="242"/>
    </location>
</feature>
<protein>
    <submittedName>
        <fullName evidence="3">Uncharacterized protein</fullName>
    </submittedName>
</protein>
<dbReference type="AlphaFoldDB" id="A0A2B7Z776"/>
<feature type="region of interest" description="Disordered" evidence="1">
    <location>
        <begin position="170"/>
        <end position="218"/>
    </location>
</feature>
<dbReference type="PANTHER" id="PTHR16861:SF4">
    <property type="entry name" value="SH3 DOMAIN PROTEIN (AFU_ORTHOLOGUE AFUA_1G13610)"/>
    <property type="match status" value="1"/>
</dbReference>
<evidence type="ECO:0000256" key="1">
    <source>
        <dbReference type="SAM" id="MobiDB-lite"/>
    </source>
</evidence>
<organism evidence="3 4">
    <name type="scientific">[Emmonsia] crescens</name>
    <dbReference type="NCBI Taxonomy" id="73230"/>
    <lineage>
        <taxon>Eukaryota</taxon>
        <taxon>Fungi</taxon>
        <taxon>Dikarya</taxon>
        <taxon>Ascomycota</taxon>
        <taxon>Pezizomycotina</taxon>
        <taxon>Eurotiomycetes</taxon>
        <taxon>Eurotiomycetidae</taxon>
        <taxon>Onygenales</taxon>
        <taxon>Ajellomycetaceae</taxon>
        <taxon>Emergomyces</taxon>
    </lineage>
</organism>
<keyword evidence="2" id="KW-0472">Membrane</keyword>
<dbReference type="STRING" id="73230.A0A2B7Z776"/>
<evidence type="ECO:0000313" key="3">
    <source>
        <dbReference type="EMBL" id="PGH28998.1"/>
    </source>
</evidence>
<keyword evidence="4" id="KW-1185">Reference proteome</keyword>
<dbReference type="PANTHER" id="PTHR16861">
    <property type="entry name" value="GLYCOPROTEIN 38"/>
    <property type="match status" value="1"/>
</dbReference>
<accession>A0A2B7Z776</accession>
<feature type="compositionally biased region" description="Low complexity" evidence="1">
    <location>
        <begin position="170"/>
        <end position="187"/>
    </location>
</feature>
<evidence type="ECO:0000256" key="2">
    <source>
        <dbReference type="SAM" id="Phobius"/>
    </source>
</evidence>
<name>A0A2B7Z776_9EURO</name>
<keyword evidence="2" id="KW-1133">Transmembrane helix</keyword>
<dbReference type="EMBL" id="PDND01000287">
    <property type="protein sequence ID" value="PGH28998.1"/>
    <property type="molecule type" value="Genomic_DNA"/>
</dbReference>
<comment type="caution">
    <text evidence="3">The sequence shown here is derived from an EMBL/GenBank/DDBJ whole genome shotgun (WGS) entry which is preliminary data.</text>
</comment>